<feature type="region of interest" description="Disordered" evidence="1">
    <location>
        <begin position="205"/>
        <end position="241"/>
    </location>
</feature>
<gene>
    <name evidence="3" type="ORF">GOODEAATRI_018424</name>
</gene>
<feature type="chain" id="PRO_5046828407" evidence="2">
    <location>
        <begin position="33"/>
        <end position="241"/>
    </location>
</feature>
<feature type="region of interest" description="Disordered" evidence="1">
    <location>
        <begin position="34"/>
        <end position="82"/>
    </location>
</feature>
<protein>
    <submittedName>
        <fullName evidence="3">Uncharacterized protein</fullName>
    </submittedName>
</protein>
<reference evidence="3 4" key="1">
    <citation type="submission" date="2021-06" db="EMBL/GenBank/DDBJ databases">
        <authorList>
            <person name="Palmer J.M."/>
        </authorList>
    </citation>
    <scope>NUCLEOTIDE SEQUENCE [LARGE SCALE GENOMIC DNA]</scope>
    <source>
        <strain evidence="3 4">GA_2019</strain>
        <tissue evidence="3">Muscle</tissue>
    </source>
</reference>
<feature type="signal peptide" evidence="2">
    <location>
        <begin position="1"/>
        <end position="32"/>
    </location>
</feature>
<feature type="compositionally biased region" description="Polar residues" evidence="1">
    <location>
        <begin position="217"/>
        <end position="231"/>
    </location>
</feature>
<sequence length="241" mass="26287">MACCGQAVGRPSSMFPLFSPSRLLLLLCPASPHQHPAPHHGPCTDRWRDEEGGEQESRRKAGRSHSLSPYASPHSLDLIPTLPPPSNMSTFSLLGPGLKDVKKGFSVDNHGFLEKPQSEPAGHADDQRRHSIEVCLPQAVITTDSQIFMLETHRSEKGAQAFPVRVQSPHAPLLPTVMPFSQTVVRHSPLAGDCIPLPRFTFDQPQSRYTGEPESAACSSPFDNRLGSSPGFSAKNRRTAQ</sequence>
<dbReference type="EMBL" id="JAHRIO010081529">
    <property type="protein sequence ID" value="MEQ2185468.1"/>
    <property type="molecule type" value="Genomic_DNA"/>
</dbReference>
<evidence type="ECO:0000256" key="1">
    <source>
        <dbReference type="SAM" id="MobiDB-lite"/>
    </source>
</evidence>
<accession>A0ABV0PPV8</accession>
<keyword evidence="2" id="KW-0732">Signal</keyword>
<comment type="caution">
    <text evidence="3">The sequence shown here is derived from an EMBL/GenBank/DDBJ whole genome shotgun (WGS) entry which is preliminary data.</text>
</comment>
<feature type="compositionally biased region" description="Basic and acidic residues" evidence="1">
    <location>
        <begin position="42"/>
        <end position="59"/>
    </location>
</feature>
<keyword evidence="4" id="KW-1185">Reference proteome</keyword>
<dbReference type="Proteomes" id="UP001476798">
    <property type="component" value="Unassembled WGS sequence"/>
</dbReference>
<name>A0ABV0PPV8_9TELE</name>
<organism evidence="3 4">
    <name type="scientific">Goodea atripinnis</name>
    <dbReference type="NCBI Taxonomy" id="208336"/>
    <lineage>
        <taxon>Eukaryota</taxon>
        <taxon>Metazoa</taxon>
        <taxon>Chordata</taxon>
        <taxon>Craniata</taxon>
        <taxon>Vertebrata</taxon>
        <taxon>Euteleostomi</taxon>
        <taxon>Actinopterygii</taxon>
        <taxon>Neopterygii</taxon>
        <taxon>Teleostei</taxon>
        <taxon>Neoteleostei</taxon>
        <taxon>Acanthomorphata</taxon>
        <taxon>Ovalentaria</taxon>
        <taxon>Atherinomorphae</taxon>
        <taxon>Cyprinodontiformes</taxon>
        <taxon>Goodeidae</taxon>
        <taxon>Goodea</taxon>
    </lineage>
</organism>
<evidence type="ECO:0000256" key="2">
    <source>
        <dbReference type="SAM" id="SignalP"/>
    </source>
</evidence>
<proteinExistence type="predicted"/>
<evidence type="ECO:0000313" key="3">
    <source>
        <dbReference type="EMBL" id="MEQ2185468.1"/>
    </source>
</evidence>
<evidence type="ECO:0000313" key="4">
    <source>
        <dbReference type="Proteomes" id="UP001476798"/>
    </source>
</evidence>